<dbReference type="Pfam" id="PF16036">
    <property type="entry name" value="Chalcone_3"/>
    <property type="match status" value="1"/>
</dbReference>
<evidence type="ECO:0000313" key="4">
    <source>
        <dbReference type="Proteomes" id="UP001379945"/>
    </source>
</evidence>
<sequence length="188" mass="20566">MRQLPSGHITRRAGLAWAAAALAWPAHAQGVAVPPELRGDWPQARLQGQTRLTFFGLHIYDARLWAPAAVAAADTARAALAIELIYARGLSGTKIAERSLDEMRRVGSVDDAQAARWLQAMKRLFPDVKAGDRITGLQQPGQGARFFVNGQLAGEVREDAFAMLFFGIWLSPKTSEPTLREQLLGLRP</sequence>
<keyword evidence="3" id="KW-0413">Isomerase</keyword>
<evidence type="ECO:0000259" key="2">
    <source>
        <dbReference type="Pfam" id="PF16036"/>
    </source>
</evidence>
<feature type="signal peptide" evidence="1">
    <location>
        <begin position="1"/>
        <end position="28"/>
    </location>
</feature>
<evidence type="ECO:0000313" key="3">
    <source>
        <dbReference type="EMBL" id="MEK8047296.1"/>
    </source>
</evidence>
<dbReference type="InterPro" id="IPR016087">
    <property type="entry name" value="Chalcone_isomerase"/>
</dbReference>
<dbReference type="RefSeq" id="WP_341399599.1">
    <property type="nucleotide sequence ID" value="NZ_JBBUTI010000008.1"/>
</dbReference>
<accession>A0ABU9C8L8</accession>
<protein>
    <submittedName>
        <fullName evidence="3">Chalcone isomerase family protein</fullName>
    </submittedName>
</protein>
<feature type="chain" id="PRO_5046631235" evidence="1">
    <location>
        <begin position="29"/>
        <end position="188"/>
    </location>
</feature>
<feature type="domain" description="Chalcone isomerase" evidence="2">
    <location>
        <begin position="29"/>
        <end position="185"/>
    </location>
</feature>
<keyword evidence="4" id="KW-1185">Reference proteome</keyword>
<comment type="caution">
    <text evidence="3">The sequence shown here is derived from an EMBL/GenBank/DDBJ whole genome shotgun (WGS) entry which is preliminary data.</text>
</comment>
<proteinExistence type="predicted"/>
<dbReference type="GO" id="GO:0016853">
    <property type="term" value="F:isomerase activity"/>
    <property type="evidence" value="ECO:0007669"/>
    <property type="project" value="UniProtKB-KW"/>
</dbReference>
<keyword evidence="1" id="KW-0732">Signal</keyword>
<dbReference type="EMBL" id="JBBUTI010000008">
    <property type="protein sequence ID" value="MEK8047296.1"/>
    <property type="molecule type" value="Genomic_DNA"/>
</dbReference>
<reference evidence="3 4" key="1">
    <citation type="submission" date="2024-04" db="EMBL/GenBank/DDBJ databases">
        <title>Novel species of the genus Ideonella isolated from streams.</title>
        <authorList>
            <person name="Lu H."/>
        </authorList>
    </citation>
    <scope>NUCLEOTIDE SEQUENCE [LARGE SCALE GENOMIC DNA]</scope>
    <source>
        <strain evidence="3 4">LYT19W</strain>
    </source>
</reference>
<name>A0ABU9C8L8_9BURK</name>
<evidence type="ECO:0000256" key="1">
    <source>
        <dbReference type="SAM" id="SignalP"/>
    </source>
</evidence>
<gene>
    <name evidence="3" type="ORF">AACH00_13125</name>
</gene>
<dbReference type="Proteomes" id="UP001379945">
    <property type="component" value="Unassembled WGS sequence"/>
</dbReference>
<organism evidence="3 4">
    <name type="scientific">Ideonella margarita</name>
    <dbReference type="NCBI Taxonomy" id="2984191"/>
    <lineage>
        <taxon>Bacteria</taxon>
        <taxon>Pseudomonadati</taxon>
        <taxon>Pseudomonadota</taxon>
        <taxon>Betaproteobacteria</taxon>
        <taxon>Burkholderiales</taxon>
        <taxon>Sphaerotilaceae</taxon>
        <taxon>Ideonella</taxon>
    </lineage>
</organism>